<organism evidence="3">
    <name type="scientific">Camponotus floridanus</name>
    <name type="common">Florida carpenter ant</name>
    <dbReference type="NCBI Taxonomy" id="104421"/>
    <lineage>
        <taxon>Eukaryota</taxon>
        <taxon>Metazoa</taxon>
        <taxon>Ecdysozoa</taxon>
        <taxon>Arthropoda</taxon>
        <taxon>Hexapoda</taxon>
        <taxon>Insecta</taxon>
        <taxon>Pterygota</taxon>
        <taxon>Neoptera</taxon>
        <taxon>Endopterygota</taxon>
        <taxon>Hymenoptera</taxon>
        <taxon>Apocrita</taxon>
        <taxon>Aculeata</taxon>
        <taxon>Formicoidea</taxon>
        <taxon>Formicidae</taxon>
        <taxon>Formicinae</taxon>
        <taxon>Camponotus</taxon>
    </lineage>
</organism>
<feature type="region of interest" description="Disordered" evidence="1">
    <location>
        <begin position="43"/>
        <end position="63"/>
    </location>
</feature>
<gene>
    <name evidence="2" type="ORF">EAG_03580</name>
</gene>
<name>E2ANX8_CAMFO</name>
<sequence>MSLPIRRPTQLPHFDPARSGVDKEAMCLAHGWAMHERAPRIRDVDSREKVETPRSGTEREGQREVTAVRKLLFKIGIPLRLVGTRNADRAEATKTVSETRSPVERKKCGRLKKATYLTYVWNHVPDPCVNQPKSLHPVPSPKILSRLLCGLLRIFGDLLTLSLHNPLLASRATSCALPLSKFTLPYPVTIIPKLIGMRPDDGEKWAAIFFKGSPTNAKQQQLKLAKNDSVDIQRYASHLNFIQRIWRRLEFSAASYAN</sequence>
<dbReference type="InParanoid" id="E2ANX8"/>
<keyword evidence="3" id="KW-1185">Reference proteome</keyword>
<evidence type="ECO:0000256" key="1">
    <source>
        <dbReference type="SAM" id="MobiDB-lite"/>
    </source>
</evidence>
<evidence type="ECO:0000313" key="3">
    <source>
        <dbReference type="Proteomes" id="UP000000311"/>
    </source>
</evidence>
<accession>E2ANX8</accession>
<proteinExistence type="predicted"/>
<evidence type="ECO:0000313" key="2">
    <source>
        <dbReference type="EMBL" id="EFN64810.1"/>
    </source>
</evidence>
<dbReference type="Proteomes" id="UP000000311">
    <property type="component" value="Unassembled WGS sequence"/>
</dbReference>
<protein>
    <submittedName>
        <fullName evidence="2">Uncharacterized protein</fullName>
    </submittedName>
</protein>
<reference evidence="2 3" key="1">
    <citation type="journal article" date="2010" name="Science">
        <title>Genomic comparison of the ants Camponotus floridanus and Harpegnathos saltator.</title>
        <authorList>
            <person name="Bonasio R."/>
            <person name="Zhang G."/>
            <person name="Ye C."/>
            <person name="Mutti N.S."/>
            <person name="Fang X."/>
            <person name="Qin N."/>
            <person name="Donahue G."/>
            <person name="Yang P."/>
            <person name="Li Q."/>
            <person name="Li C."/>
            <person name="Zhang P."/>
            <person name="Huang Z."/>
            <person name="Berger S.L."/>
            <person name="Reinberg D."/>
            <person name="Wang J."/>
            <person name="Liebig J."/>
        </authorList>
    </citation>
    <scope>NUCLEOTIDE SEQUENCE [LARGE SCALE GENOMIC DNA]</scope>
    <source>
        <strain evidence="3">C129</strain>
    </source>
</reference>
<dbReference type="EMBL" id="GL441439">
    <property type="protein sequence ID" value="EFN64810.1"/>
    <property type="molecule type" value="Genomic_DNA"/>
</dbReference>
<dbReference type="AlphaFoldDB" id="E2ANX8"/>